<dbReference type="Proteomes" id="UP000521943">
    <property type="component" value="Unassembled WGS sequence"/>
</dbReference>
<comment type="caution">
    <text evidence="2">The sequence shown here is derived from an EMBL/GenBank/DDBJ whole genome shotgun (WGS) entry which is preliminary data.</text>
</comment>
<sequence>MSFWTLKVCQLGLVTLKVVLTKQIYDRPPASDPQAIISLAMQHPMRKPFPHLPQSYAYSGFINYRRGDWSLEKVGKGGLISPANLQLTSRTAQCDRILNISSIPPHWVRVLNPGEVLLGVPLEGYCIEAMVQTAVRLWVNFRIPNKLRYPWFVPEFARHYPERAVYRVYVYQGTPKNQMKALKTRQNASSLCRTYVDEAGVKGERVGGRAAGGIWAGWRVKLLKTAPSVVRDSERGTYVMPSGNQTASSRLTDGAASIDGLPPCDGYGLWHT</sequence>
<feature type="chain" id="PRO_5034396881" evidence="1">
    <location>
        <begin position="22"/>
        <end position="272"/>
    </location>
</feature>
<evidence type="ECO:0000313" key="2">
    <source>
        <dbReference type="EMBL" id="KAF6757565.1"/>
    </source>
</evidence>
<evidence type="ECO:0000313" key="3">
    <source>
        <dbReference type="Proteomes" id="UP000521943"/>
    </source>
</evidence>
<keyword evidence="1" id="KW-0732">Signal</keyword>
<gene>
    <name evidence="2" type="ORF">DFP72DRAFT_1044385</name>
</gene>
<keyword evidence="3" id="KW-1185">Reference proteome</keyword>
<protein>
    <submittedName>
        <fullName evidence="2">Uncharacterized protein</fullName>
    </submittedName>
</protein>
<dbReference type="AlphaFoldDB" id="A0A8H6M7D0"/>
<proteinExistence type="predicted"/>
<name>A0A8H6M7D0_9AGAR</name>
<reference evidence="2 3" key="1">
    <citation type="submission" date="2020-07" db="EMBL/GenBank/DDBJ databases">
        <title>Comparative genomics of pyrophilous fungi reveals a link between fire events and developmental genes.</title>
        <authorList>
            <consortium name="DOE Joint Genome Institute"/>
            <person name="Steindorff A.S."/>
            <person name="Carver A."/>
            <person name="Calhoun S."/>
            <person name="Stillman K."/>
            <person name="Liu H."/>
            <person name="Lipzen A."/>
            <person name="Pangilinan J."/>
            <person name="Labutti K."/>
            <person name="Bruns T.D."/>
            <person name="Grigoriev I.V."/>
        </authorList>
    </citation>
    <scope>NUCLEOTIDE SEQUENCE [LARGE SCALE GENOMIC DNA]</scope>
    <source>
        <strain evidence="2 3">CBS 144469</strain>
    </source>
</reference>
<organism evidence="2 3">
    <name type="scientific">Ephemerocybe angulata</name>
    <dbReference type="NCBI Taxonomy" id="980116"/>
    <lineage>
        <taxon>Eukaryota</taxon>
        <taxon>Fungi</taxon>
        <taxon>Dikarya</taxon>
        <taxon>Basidiomycota</taxon>
        <taxon>Agaricomycotina</taxon>
        <taxon>Agaricomycetes</taxon>
        <taxon>Agaricomycetidae</taxon>
        <taxon>Agaricales</taxon>
        <taxon>Agaricineae</taxon>
        <taxon>Psathyrellaceae</taxon>
        <taxon>Ephemerocybe</taxon>
    </lineage>
</organism>
<feature type="signal peptide" evidence="1">
    <location>
        <begin position="1"/>
        <end position="21"/>
    </location>
</feature>
<evidence type="ECO:0000256" key="1">
    <source>
        <dbReference type="SAM" id="SignalP"/>
    </source>
</evidence>
<accession>A0A8H6M7D0</accession>
<dbReference type="EMBL" id="JACGCI010000022">
    <property type="protein sequence ID" value="KAF6757565.1"/>
    <property type="molecule type" value="Genomic_DNA"/>
</dbReference>